<name>A0A1H1YKJ7_9MICC</name>
<evidence type="ECO:0000256" key="2">
    <source>
        <dbReference type="ARBA" id="ARBA00023277"/>
    </source>
</evidence>
<organism evidence="6 7">
    <name type="scientific">Pseudarthrobacter equi</name>
    <dbReference type="NCBI Taxonomy" id="728066"/>
    <lineage>
        <taxon>Bacteria</taxon>
        <taxon>Bacillati</taxon>
        <taxon>Actinomycetota</taxon>
        <taxon>Actinomycetes</taxon>
        <taxon>Micrococcales</taxon>
        <taxon>Micrococcaceae</taxon>
        <taxon>Pseudarthrobacter</taxon>
    </lineage>
</organism>
<evidence type="ECO:0000259" key="5">
    <source>
        <dbReference type="Pfam" id="PF19906"/>
    </source>
</evidence>
<dbReference type="AlphaFoldDB" id="A0A1H1YKJ7"/>
<evidence type="ECO:0000256" key="3">
    <source>
        <dbReference type="ARBA" id="ARBA00046336"/>
    </source>
</evidence>
<dbReference type="InterPro" id="IPR045959">
    <property type="entry name" value="CGDB"/>
</dbReference>
<proteinExistence type="inferred from homology"/>
<protein>
    <recommendedName>
        <fullName evidence="4">C-deglycosylation enzyme beta subunit</fullName>
    </recommendedName>
</protein>
<dbReference type="EMBL" id="LT629779">
    <property type="protein sequence ID" value="SDT21789.1"/>
    <property type="molecule type" value="Genomic_DNA"/>
</dbReference>
<gene>
    <name evidence="6" type="ORF">SAMN04489743_2048</name>
</gene>
<dbReference type="GO" id="GO:0016829">
    <property type="term" value="F:lyase activity"/>
    <property type="evidence" value="ECO:0007669"/>
    <property type="project" value="UniProtKB-KW"/>
</dbReference>
<evidence type="ECO:0000313" key="7">
    <source>
        <dbReference type="Proteomes" id="UP000198751"/>
    </source>
</evidence>
<keyword evidence="7" id="KW-1185">Reference proteome</keyword>
<evidence type="ECO:0000256" key="4">
    <source>
        <dbReference type="ARBA" id="ARBA00047208"/>
    </source>
</evidence>
<keyword evidence="1" id="KW-0456">Lyase</keyword>
<dbReference type="Pfam" id="PF19906">
    <property type="entry name" value="CGDB"/>
    <property type="match status" value="1"/>
</dbReference>
<evidence type="ECO:0000313" key="6">
    <source>
        <dbReference type="EMBL" id="SDT21789.1"/>
    </source>
</evidence>
<feature type="domain" description="C-glycoside deglycosidase beta subunit" evidence="5">
    <location>
        <begin position="3"/>
        <end position="114"/>
    </location>
</feature>
<dbReference type="RefSeq" id="WP_056078670.1">
    <property type="nucleotide sequence ID" value="NZ_CAUQLD010000002.1"/>
</dbReference>
<sequence length="134" mass="15040">MVLERELIQSRGFRNVHEGTETVGFEIALRMPNYRGVWASLIDGVAVTVDGQAWSREVPRWTLQGRTFSIQELRQSTDVRWQLDEVATVMVPLPGGLAVGVHDVRVDIALHAPYIPAEFQPSIFTSQRKVTVLA</sequence>
<evidence type="ECO:0000256" key="1">
    <source>
        <dbReference type="ARBA" id="ARBA00023239"/>
    </source>
</evidence>
<accession>A0A1H1YKJ7</accession>
<reference evidence="7" key="1">
    <citation type="submission" date="2016-10" db="EMBL/GenBank/DDBJ databases">
        <authorList>
            <person name="Varghese N."/>
            <person name="Submissions S."/>
        </authorList>
    </citation>
    <scope>NUCLEOTIDE SEQUENCE [LARGE SCALE GENOMIC DNA]</scope>
    <source>
        <strain evidence="7">IMMIB L-1606</strain>
    </source>
</reference>
<keyword evidence="2" id="KW-0119">Carbohydrate metabolism</keyword>
<dbReference type="Proteomes" id="UP000198751">
    <property type="component" value="Chromosome I"/>
</dbReference>
<comment type="similarity">
    <text evidence="3">Belongs to the C-glycoside deglycosidase beta subunit family.</text>
</comment>